<feature type="compositionally biased region" description="Low complexity" evidence="2">
    <location>
        <begin position="228"/>
        <end position="237"/>
    </location>
</feature>
<feature type="region of interest" description="Disordered" evidence="2">
    <location>
        <begin position="1763"/>
        <end position="1791"/>
    </location>
</feature>
<organism evidence="3 4">
    <name type="scientific">Cymbomonas tetramitiformis</name>
    <dbReference type="NCBI Taxonomy" id="36881"/>
    <lineage>
        <taxon>Eukaryota</taxon>
        <taxon>Viridiplantae</taxon>
        <taxon>Chlorophyta</taxon>
        <taxon>Pyramimonadophyceae</taxon>
        <taxon>Pyramimonadales</taxon>
        <taxon>Pyramimonadaceae</taxon>
        <taxon>Cymbomonas</taxon>
    </lineage>
</organism>
<feature type="region of interest" description="Disordered" evidence="2">
    <location>
        <begin position="380"/>
        <end position="416"/>
    </location>
</feature>
<evidence type="ECO:0000313" key="4">
    <source>
        <dbReference type="Proteomes" id="UP001190700"/>
    </source>
</evidence>
<feature type="region of interest" description="Disordered" evidence="2">
    <location>
        <begin position="1213"/>
        <end position="1251"/>
    </location>
</feature>
<keyword evidence="1" id="KW-0175">Coiled coil</keyword>
<feature type="region of interest" description="Disordered" evidence="2">
    <location>
        <begin position="14"/>
        <end position="90"/>
    </location>
</feature>
<feature type="region of interest" description="Disordered" evidence="2">
    <location>
        <begin position="218"/>
        <end position="242"/>
    </location>
</feature>
<evidence type="ECO:0000256" key="2">
    <source>
        <dbReference type="SAM" id="MobiDB-lite"/>
    </source>
</evidence>
<evidence type="ECO:0000313" key="3">
    <source>
        <dbReference type="EMBL" id="KAK3240150.1"/>
    </source>
</evidence>
<name>A0AAE0BQF6_9CHLO</name>
<feature type="region of interest" description="Disordered" evidence="2">
    <location>
        <begin position="1904"/>
        <end position="1926"/>
    </location>
</feature>
<feature type="coiled-coil region" evidence="1">
    <location>
        <begin position="1458"/>
        <end position="1525"/>
    </location>
</feature>
<accession>A0AAE0BQF6</accession>
<sequence length="2074" mass="235860">MYDLSSRNNAVGYHHRAAENPSRPQHLRPGAGVGGLPVSLSTNTPNPQGHMDFGGLGVTPSGSAAFGSLSKPPTSGLPHSAQRAVSDEHSAWHATPRFGQSELTASASFQPWRSTQPPPPGPRTPSTADAHLADPYRFATYSQSGAPISAQMRASVDQKLRGGAGERGGQAFASHNSHLSGSTNDDEVLAALQRDPKTAHHAQERTKEIIQELLSADTASRSNPMPPSSSKASPAYAGTPSSHVHSLEMEVVQTRREMERARQELEMTRQHDSAKVQSMQTSGAQAVIKQERLEREVSDLRRIADDRMADIAAANSALVAANQAKTEAARKAAMTETQLTHVEHAAVAKTDQLQQGMSALEKQLQERQEEVQSLRVALHDRNSDLERSQQRLKRQQQEWQERESQLTTTSVHSSGHLQKLSMELDQVKLQLAAEEQERQRLESAAADFRKHKKKFKMEASQMEALLQESEAERGELRTKYMELGEKLDGLLREEQTTKQAAEMFEQQQQETEKKLMSDVQGLSDENKALMDENRALADENAMLKQKSKEVKQKLSEEEHQRKKAQKAQKRQAEAAASEMDRLAKEADLIKAQAGETGERNLGALERCEAEFKMKEKELAQTQTQVQMLEQQLERQLLNGEELKRTLEREMQDRLETEKRQMQSTYERRVSELELELRLKAAQPQPMHIPVQNPMLPMVPMSMMPHGMDYGQQMLYQQLLDAKSDGLKRMEVSATAGEIEQRVRDAVEARLATTLKEYISKGDHYQLMSEKTEDMIKQHTAELKQLADRCQEEKAAALWQQNDASQKECQRVQDAADAEWGSRMTALEERAAQRISELELDMERTNRDVEERCAAEYNLAVTTSRSAIDAAESHLEDKDKEARSLKRQIENLQREAADLEREKKMLQSELEKSGQDCAQLASHAEEAGKHIARLKRMVEEEQTRNRHLQENLSDQARKLEHAEERHEASERGRQEAVLEHQKAMAQTKDSLQDLAQIGEEKVVAARRATELEHELARRQQEMLSVQRDLETLRTTMAGAEATWKAKEESWKMKADHLTSEIEALKERSQQDLKALRERCKADVEAATAHAQGEVEAVRQSAIQEQQRKELLAEAEKHETERARQRELQEAETARLAAEKEKDIALTSYEALRESYDQMANELVSEQRQRAAEFESRLWESQKALAEAESARDTCARKLEEESAQLMLVREKLDQVGEEGRRRQQTAERRLEEVQAEAARRTEEVLTETARRTEEVQAEAARRAEEVQAEAARRVDEAQAEATKRMDESQQQVERRVEEVQREAMRRVHDSQRELEAGEGRLEELLLELTDMRRKVQEAEGEQRKAEERERSLLEAKRHVERTHNAKVQRLGEQLMGRITGLRSFQSVLKNTLEMSITKVTAELERQLETLRWQHKDEISGARSRFESETGRIRAQMQAEARAELALAIGDRDTHLRTMREEHEAQAHKLRVEQEAALRKLGSEHEASLRQMQAEAIGERKEAERQIETLEQQLQNMTKTYNEVSQVERSSHEAAMAAAKRADHAEQELAHRGALVEELQGKLQEYKQELGLERRDLQGLVPRHAQVERQLEHRQQDFTILLSTLDSELALGNILESLHTCERARFTQGLQDLREHLRSFARSHEERGCTSGKQAAEESYERERQAAHETFQREMQSLQSRAHSSNDTLQEVIRMREAELAKTTETLAAVQDELLSMKAGMTEANGNSLSLNAKVGALEREMKQLDASHRAELAAIVEAKDKQAAAGQASAAEQLEQQRQRHQAQEQEMSEAHSAHLEQMRVQGTGLAAKARLEAVAPFKREMTALKEEVGKLQEQYNLEMAQAREQVRAVEMSLDKAREQVAQHQSRVEEHKVQMIEDFEERAVGYKKQIANETARADKISEELTALQGSKSHLESERRQDRSRQDKMQRELVRLQAELAAKDHEVQRHCMETEHVKEDLRRLKGKIRQIEEVGSKDLLTNEVMDERLAASSVSVSREFSTTPKIRNEWDHISATPSATPSLASLGFAHSMRSDHIEAFDIEKRETRQEDVLKQISSTSNPAKKKREIVIPDFLK</sequence>
<keyword evidence="4" id="KW-1185">Reference proteome</keyword>
<feature type="compositionally biased region" description="Basic and acidic residues" evidence="2">
    <location>
        <begin position="1911"/>
        <end position="1926"/>
    </location>
</feature>
<feature type="compositionally biased region" description="Basic and acidic residues" evidence="2">
    <location>
        <begin position="380"/>
        <end position="404"/>
    </location>
</feature>
<feature type="region of interest" description="Disordered" evidence="2">
    <location>
        <begin position="543"/>
        <end position="575"/>
    </location>
</feature>
<reference evidence="3 4" key="1">
    <citation type="journal article" date="2015" name="Genome Biol. Evol.">
        <title>Comparative Genomics of a Bacterivorous Green Alga Reveals Evolutionary Causalities and Consequences of Phago-Mixotrophic Mode of Nutrition.</title>
        <authorList>
            <person name="Burns J.A."/>
            <person name="Paasch A."/>
            <person name="Narechania A."/>
            <person name="Kim E."/>
        </authorList>
    </citation>
    <scope>NUCLEOTIDE SEQUENCE [LARGE SCALE GENOMIC DNA]</scope>
    <source>
        <strain evidence="3 4">PLY_AMNH</strain>
    </source>
</reference>
<evidence type="ECO:0000256" key="1">
    <source>
        <dbReference type="SAM" id="Coils"/>
    </source>
</evidence>
<feature type="compositionally biased region" description="Polar residues" evidence="2">
    <location>
        <begin position="407"/>
        <end position="416"/>
    </location>
</feature>
<feature type="compositionally biased region" description="Basic and acidic residues" evidence="2">
    <location>
        <begin position="546"/>
        <end position="560"/>
    </location>
</feature>
<dbReference type="Proteomes" id="UP001190700">
    <property type="component" value="Unassembled WGS sequence"/>
</dbReference>
<feature type="coiled-coil region" evidence="1">
    <location>
        <begin position="244"/>
        <end position="271"/>
    </location>
</feature>
<gene>
    <name evidence="3" type="ORF">CYMTET_49988</name>
</gene>
<feature type="compositionally biased region" description="Low complexity" evidence="2">
    <location>
        <begin position="1763"/>
        <end position="1773"/>
    </location>
</feature>
<feature type="region of interest" description="Disordered" evidence="2">
    <location>
        <begin position="941"/>
        <end position="972"/>
    </location>
</feature>
<protein>
    <submittedName>
        <fullName evidence="3">Uncharacterized protein</fullName>
    </submittedName>
</protein>
<proteinExistence type="predicted"/>
<feature type="compositionally biased region" description="Basic and acidic residues" evidence="2">
    <location>
        <begin position="1774"/>
        <end position="1791"/>
    </location>
</feature>
<dbReference type="EMBL" id="LGRX02033730">
    <property type="protein sequence ID" value="KAK3240150.1"/>
    <property type="molecule type" value="Genomic_DNA"/>
</dbReference>
<feature type="region of interest" description="Disordered" evidence="2">
    <location>
        <begin position="110"/>
        <end position="130"/>
    </location>
</feature>
<comment type="caution">
    <text evidence="3">The sequence shown here is derived from an EMBL/GenBank/DDBJ whole genome shotgun (WGS) entry which is preliminary data.</text>
</comment>
<feature type="coiled-coil region" evidence="1">
    <location>
        <begin position="768"/>
        <end position="795"/>
    </location>
</feature>